<dbReference type="Pfam" id="PF24564">
    <property type="entry name" value="DUF7605"/>
    <property type="match status" value="1"/>
</dbReference>
<keyword evidence="1" id="KW-0175">Coiled coil</keyword>
<feature type="domain" description="DUF7605" evidence="3">
    <location>
        <begin position="410"/>
        <end position="585"/>
    </location>
</feature>
<feature type="compositionally biased region" description="Basic and acidic residues" evidence="2">
    <location>
        <begin position="734"/>
        <end position="756"/>
    </location>
</feature>
<feature type="compositionally biased region" description="Acidic residues" evidence="2">
    <location>
        <begin position="663"/>
        <end position="676"/>
    </location>
</feature>
<dbReference type="InterPro" id="IPR056024">
    <property type="entry name" value="DUF7605"/>
</dbReference>
<name>A0ABR4PNC5_9HELO</name>
<evidence type="ECO:0000256" key="1">
    <source>
        <dbReference type="SAM" id="Coils"/>
    </source>
</evidence>
<proteinExistence type="predicted"/>
<comment type="caution">
    <text evidence="4">The sequence shown here is derived from an EMBL/GenBank/DDBJ whole genome shotgun (WGS) entry which is preliminary data.</text>
</comment>
<keyword evidence="5" id="KW-1185">Reference proteome</keyword>
<dbReference type="PANTHER" id="PTHR36681">
    <property type="entry name" value="NUCLEAR GTPASE, GERMINAL CENTER-ASSOCIATED, TANDEM DUPLICATE 3"/>
    <property type="match status" value="1"/>
</dbReference>
<evidence type="ECO:0000259" key="3">
    <source>
        <dbReference type="Pfam" id="PF24564"/>
    </source>
</evidence>
<accession>A0ABR4PNC5</accession>
<feature type="non-terminal residue" evidence="4">
    <location>
        <position position="1"/>
    </location>
</feature>
<reference evidence="4 5" key="1">
    <citation type="submission" date="2024-06" db="EMBL/GenBank/DDBJ databases">
        <title>Complete genome of Phlyctema vagabunda strain 19-DSS-EL-015.</title>
        <authorList>
            <person name="Fiorenzani C."/>
        </authorList>
    </citation>
    <scope>NUCLEOTIDE SEQUENCE [LARGE SCALE GENOMIC DNA]</scope>
    <source>
        <strain evidence="4 5">19-DSS-EL-015</strain>
    </source>
</reference>
<sequence length="763" mass="85592">LWICAPINRAVDDKAAKSLLGESFKRQLKYDGVFSRITFICSKTDDISIKEASDSLGLEEEMAADWEKIDENEQKQKSLKNSLEKLKESREVYGEVLNDTEDAIDIWDTLKDDAEDGKTVFASVEKPSEDKKRKHSPSPKKSRKKHAGSDNQAKSSPDEGGPLFEDIEKKLEQLKATKKDARQARAKVDAEAKEIRAQMETLTSEKSETEIRMSAICIEGRNKYSKGAIQQDFAAGIRELDQENAEEEDADNFDPEEDIRDYDQVARSLPVFAVSSRAYQKLKGRLLRDAAVPGFRAPEETEIPQLQAHCKKLTEAGRAANCRRYLNSLSQLLLSINLWANNDGTGANLSDSQRAAEGRFLQNSLQTLEKDLEKAVQSCLTEMKDALSENIYEHFENMIQMAIDEAPKTSAKWGAPVNKVDRSQGGYYWSTYKAICRRDGVYSNAQGLHDLNNQLTEPIMRHLANHWEKVFARKLPQVLQGFTRKSKALLSAFHREIEVRTRNNGSSVAGLAMLAQQLRTYEATFAHLTTEMTEAINNWQKDSNREFVPVIAENLASAYEWCASETGGGQYARMKEHMNTHVEQMRHTMFTDSCNEVKTQLTQMCRQVEEAMANKTDEVFMLMRRDYLTVINGAQIPKGELMPKWERRMRSEIADAIHKREEGEEEREVAEADEEVAAPADQAAASVGETVEPDAESATPSIEAGAGVRSQSEEEAEAASDAQSDSSTSQDPSKQLEDEASRLSDHDSGVVPKEEPVDSDMSD</sequence>
<dbReference type="PANTHER" id="PTHR36681:SF3">
    <property type="entry name" value="NUCLEAR GTPASE, GERMINAL CENTER-ASSOCIATED, TANDEM DUPLICATE 3"/>
    <property type="match status" value="1"/>
</dbReference>
<evidence type="ECO:0000313" key="4">
    <source>
        <dbReference type="EMBL" id="KAL3424847.1"/>
    </source>
</evidence>
<evidence type="ECO:0000313" key="5">
    <source>
        <dbReference type="Proteomes" id="UP001629113"/>
    </source>
</evidence>
<feature type="coiled-coil region" evidence="1">
    <location>
        <begin position="164"/>
        <end position="212"/>
    </location>
</feature>
<dbReference type="Proteomes" id="UP001629113">
    <property type="component" value="Unassembled WGS sequence"/>
</dbReference>
<evidence type="ECO:0000256" key="2">
    <source>
        <dbReference type="SAM" id="MobiDB-lite"/>
    </source>
</evidence>
<organism evidence="4 5">
    <name type="scientific">Phlyctema vagabunda</name>
    <dbReference type="NCBI Taxonomy" id="108571"/>
    <lineage>
        <taxon>Eukaryota</taxon>
        <taxon>Fungi</taxon>
        <taxon>Dikarya</taxon>
        <taxon>Ascomycota</taxon>
        <taxon>Pezizomycotina</taxon>
        <taxon>Leotiomycetes</taxon>
        <taxon>Helotiales</taxon>
        <taxon>Dermateaceae</taxon>
        <taxon>Phlyctema</taxon>
    </lineage>
</organism>
<dbReference type="EMBL" id="JBFCZG010000003">
    <property type="protein sequence ID" value="KAL3424847.1"/>
    <property type="molecule type" value="Genomic_DNA"/>
</dbReference>
<feature type="region of interest" description="Disordered" evidence="2">
    <location>
        <begin position="121"/>
        <end position="163"/>
    </location>
</feature>
<gene>
    <name evidence="4" type="ORF">PVAG01_04128</name>
</gene>
<feature type="compositionally biased region" description="Low complexity" evidence="2">
    <location>
        <begin position="719"/>
        <end position="731"/>
    </location>
</feature>
<protein>
    <submittedName>
        <fullName evidence="4">Tat pathway signal sequence</fullName>
    </submittedName>
</protein>
<feature type="compositionally biased region" description="Basic residues" evidence="2">
    <location>
        <begin position="132"/>
        <end position="146"/>
    </location>
</feature>
<feature type="region of interest" description="Disordered" evidence="2">
    <location>
        <begin position="657"/>
        <end position="763"/>
    </location>
</feature>